<dbReference type="InterPro" id="IPR058625">
    <property type="entry name" value="MdtA-like_BSH"/>
</dbReference>
<dbReference type="AlphaFoldDB" id="A0A0F9WJH9"/>
<dbReference type="Pfam" id="PF25917">
    <property type="entry name" value="BSH_RND"/>
    <property type="match status" value="1"/>
</dbReference>
<dbReference type="SUPFAM" id="SSF111369">
    <property type="entry name" value="HlyD-like secretion proteins"/>
    <property type="match status" value="1"/>
</dbReference>
<keyword evidence="1" id="KW-0175">Coiled coil</keyword>
<proteinExistence type="predicted"/>
<dbReference type="PANTHER" id="PTHR30438">
    <property type="entry name" value="36 KDA ANTIGEN-RELATED"/>
    <property type="match status" value="1"/>
</dbReference>
<comment type="caution">
    <text evidence="3">The sequence shown here is derived from an EMBL/GenBank/DDBJ whole genome shotgun (WGS) entry which is preliminary data.</text>
</comment>
<dbReference type="PANTHER" id="PTHR30438:SF2">
    <property type="entry name" value="MEMBRANE PROTEIN"/>
    <property type="match status" value="1"/>
</dbReference>
<accession>A0A0F9WJH9</accession>
<feature type="coiled-coil region" evidence="1">
    <location>
        <begin position="79"/>
        <end position="120"/>
    </location>
</feature>
<feature type="domain" description="Multidrug resistance protein MdtA-like barrel-sandwich hybrid" evidence="2">
    <location>
        <begin position="46"/>
        <end position="207"/>
    </location>
</feature>
<sequence length="333" mass="36214">MRWKLGLLLLGAVLLGGGGYFAWLQFKPAELPAGFAQSNGRLEAERVDIATKFSGRVKEVLVDEGATVTAGQVLARMDTAELEAQLQESKAAGNESEQQLDQAIALLAQRKSELALAEQEYERSRSLGEKGYTPLEKVEQRQAAKLTAEAAVRSAEAGIERAKAAVAAAAARTKRIAENMKDSVLTAPRSGRIQYRVAQPGEVLPAGGRILTLLDLTDVYMTIFLPTEEAGPLEIGAEARIVPDAAPQYVVPATVSFVAADAQFTPKYVETQSEREKLMFRVKVRLPPEILARYAQRVKAGITGMAYVRISPNAEWPERLQINLPELESPDDA</sequence>
<evidence type="ECO:0000259" key="2">
    <source>
        <dbReference type="Pfam" id="PF25917"/>
    </source>
</evidence>
<evidence type="ECO:0000256" key="1">
    <source>
        <dbReference type="SAM" id="Coils"/>
    </source>
</evidence>
<dbReference type="Gene3D" id="2.40.30.170">
    <property type="match status" value="1"/>
</dbReference>
<dbReference type="EMBL" id="LAZR01000151">
    <property type="protein sequence ID" value="KKN86146.1"/>
    <property type="molecule type" value="Genomic_DNA"/>
</dbReference>
<dbReference type="Gene3D" id="1.10.287.470">
    <property type="entry name" value="Helix hairpin bin"/>
    <property type="match status" value="1"/>
</dbReference>
<dbReference type="Gene3D" id="2.40.50.100">
    <property type="match status" value="1"/>
</dbReference>
<evidence type="ECO:0000313" key="3">
    <source>
        <dbReference type="EMBL" id="KKN86146.1"/>
    </source>
</evidence>
<dbReference type="GO" id="GO:0005886">
    <property type="term" value="C:plasma membrane"/>
    <property type="evidence" value="ECO:0007669"/>
    <property type="project" value="TreeGrafter"/>
</dbReference>
<reference evidence="3" key="1">
    <citation type="journal article" date="2015" name="Nature">
        <title>Complex archaea that bridge the gap between prokaryotes and eukaryotes.</title>
        <authorList>
            <person name="Spang A."/>
            <person name="Saw J.H."/>
            <person name="Jorgensen S.L."/>
            <person name="Zaremba-Niedzwiedzka K."/>
            <person name="Martijn J."/>
            <person name="Lind A.E."/>
            <person name="van Eijk R."/>
            <person name="Schleper C."/>
            <person name="Guy L."/>
            <person name="Ettema T.J."/>
        </authorList>
    </citation>
    <scope>NUCLEOTIDE SEQUENCE</scope>
</reference>
<protein>
    <recommendedName>
        <fullName evidence="2">Multidrug resistance protein MdtA-like barrel-sandwich hybrid domain-containing protein</fullName>
    </recommendedName>
</protein>
<organism evidence="3">
    <name type="scientific">marine sediment metagenome</name>
    <dbReference type="NCBI Taxonomy" id="412755"/>
    <lineage>
        <taxon>unclassified sequences</taxon>
        <taxon>metagenomes</taxon>
        <taxon>ecological metagenomes</taxon>
    </lineage>
</organism>
<name>A0A0F9WJH9_9ZZZZ</name>
<gene>
    <name evidence="3" type="ORF">LCGC14_0271830</name>
</gene>